<accession>A0A512J6K3</accession>
<name>A0A512J6K3_9HYPH</name>
<evidence type="ECO:0000313" key="4">
    <source>
        <dbReference type="Proteomes" id="UP001156856"/>
    </source>
</evidence>
<dbReference type="EMBL" id="BJZU01000073">
    <property type="protein sequence ID" value="GEP05615.1"/>
    <property type="molecule type" value="Genomic_DNA"/>
</dbReference>
<reference evidence="2" key="1">
    <citation type="journal article" date="2014" name="Int. J. Syst. Evol. Microbiol.">
        <title>Complete genome of a new Firmicutes species belonging to the dominant human colonic microbiota ('Ruminococcus bicirculans') reveals two chromosomes and a selective capacity to utilize plant glucans.</title>
        <authorList>
            <consortium name="NISC Comparative Sequencing Program"/>
            <person name="Wegmann U."/>
            <person name="Louis P."/>
            <person name="Goesmann A."/>
            <person name="Henrissat B."/>
            <person name="Duncan S.H."/>
            <person name="Flint H.J."/>
        </authorList>
    </citation>
    <scope>NUCLEOTIDE SEQUENCE</scope>
    <source>
        <strain evidence="2">NBRC 107715</strain>
    </source>
</reference>
<evidence type="ECO:0000313" key="2">
    <source>
        <dbReference type="EMBL" id="GLS65405.1"/>
    </source>
</evidence>
<comment type="caution">
    <text evidence="1">The sequence shown here is derived from an EMBL/GenBank/DDBJ whole genome shotgun (WGS) entry which is preliminary data.</text>
</comment>
<gene>
    <name evidence="2" type="ORF">GCM10007888_37870</name>
    <name evidence="1" type="ORF">MOX02_36530</name>
</gene>
<proteinExistence type="predicted"/>
<dbReference type="Proteomes" id="UP001156856">
    <property type="component" value="Unassembled WGS sequence"/>
</dbReference>
<reference evidence="1 3" key="3">
    <citation type="submission" date="2019-07" db="EMBL/GenBank/DDBJ databases">
        <title>Whole genome shotgun sequence of Methylobacterium oxalidis NBRC 107715.</title>
        <authorList>
            <person name="Hosoyama A."/>
            <person name="Uohara A."/>
            <person name="Ohji S."/>
            <person name="Ichikawa N."/>
        </authorList>
    </citation>
    <scope>NUCLEOTIDE SEQUENCE [LARGE SCALE GENOMIC DNA]</scope>
    <source>
        <strain evidence="1 3">NBRC 107715</strain>
    </source>
</reference>
<evidence type="ECO:0000313" key="1">
    <source>
        <dbReference type="EMBL" id="GEP05615.1"/>
    </source>
</evidence>
<keyword evidence="4" id="KW-1185">Reference proteome</keyword>
<organism evidence="1 3">
    <name type="scientific">Methylobacterium oxalidis</name>
    <dbReference type="NCBI Taxonomy" id="944322"/>
    <lineage>
        <taxon>Bacteria</taxon>
        <taxon>Pseudomonadati</taxon>
        <taxon>Pseudomonadota</taxon>
        <taxon>Alphaproteobacteria</taxon>
        <taxon>Hyphomicrobiales</taxon>
        <taxon>Methylobacteriaceae</taxon>
        <taxon>Methylobacterium</taxon>
    </lineage>
</organism>
<reference evidence="4" key="2">
    <citation type="journal article" date="2019" name="Int. J. Syst. Evol. Microbiol.">
        <title>The Global Catalogue of Microorganisms (GCM) 10K type strain sequencing project: providing services to taxonomists for standard genome sequencing and annotation.</title>
        <authorList>
            <consortium name="The Broad Institute Genomics Platform"/>
            <consortium name="The Broad Institute Genome Sequencing Center for Infectious Disease"/>
            <person name="Wu L."/>
            <person name="Ma J."/>
        </authorList>
    </citation>
    <scope>NUCLEOTIDE SEQUENCE [LARGE SCALE GENOMIC DNA]</scope>
    <source>
        <strain evidence="4">NBRC 107715</strain>
    </source>
</reference>
<protein>
    <submittedName>
        <fullName evidence="1">Uncharacterized protein</fullName>
    </submittedName>
</protein>
<reference evidence="2" key="4">
    <citation type="submission" date="2023-01" db="EMBL/GenBank/DDBJ databases">
        <title>Draft genome sequence of Methylobacterium oxalidis strain NBRC 107715.</title>
        <authorList>
            <person name="Sun Q."/>
            <person name="Mori K."/>
        </authorList>
    </citation>
    <scope>NUCLEOTIDE SEQUENCE</scope>
    <source>
        <strain evidence="2">NBRC 107715</strain>
    </source>
</reference>
<dbReference type="AlphaFoldDB" id="A0A512J6K3"/>
<dbReference type="EMBL" id="BSPK01000072">
    <property type="protein sequence ID" value="GLS65405.1"/>
    <property type="molecule type" value="Genomic_DNA"/>
</dbReference>
<dbReference type="Proteomes" id="UP000321960">
    <property type="component" value="Unassembled WGS sequence"/>
</dbReference>
<evidence type="ECO:0000313" key="3">
    <source>
        <dbReference type="Proteomes" id="UP000321960"/>
    </source>
</evidence>
<sequence>MAGAQARTVHIRSIRRSRDLEIRRSGVARSRPAADRPGHEAAELPARQLTAHELIQMAQAARRAQPQSAGSVLLPGAGKE</sequence>